<sequence length="172" mass="19158">MARRVEVYQALVVPGLLQTSDYGRALFEAVEDVVDVDQGVAMRLERQKILDSEEPPQLRVLLKQSVLEDPVGGPVVMKAQLAHLLKVSTRPNVHVRVLPRSKGVHVGLDGSFMLIQGRRGECGYIEAVDGGRLITDPTKLSSLRVRLDRIGDDALPREASRELILRLMERMT</sequence>
<accession>A0ABP5WQU7</accession>
<evidence type="ECO:0000313" key="2">
    <source>
        <dbReference type="EMBL" id="GAA2433631.1"/>
    </source>
</evidence>
<evidence type="ECO:0000313" key="3">
    <source>
        <dbReference type="Proteomes" id="UP001501231"/>
    </source>
</evidence>
<reference evidence="3" key="1">
    <citation type="journal article" date="2019" name="Int. J. Syst. Evol. Microbiol.">
        <title>The Global Catalogue of Microorganisms (GCM) 10K type strain sequencing project: providing services to taxonomists for standard genome sequencing and annotation.</title>
        <authorList>
            <consortium name="The Broad Institute Genomics Platform"/>
            <consortium name="The Broad Institute Genome Sequencing Center for Infectious Disease"/>
            <person name="Wu L."/>
            <person name="Ma J."/>
        </authorList>
    </citation>
    <scope>NUCLEOTIDE SEQUENCE [LARGE SCALE GENOMIC DNA]</scope>
    <source>
        <strain evidence="3">JCM 3325</strain>
    </source>
</reference>
<keyword evidence="3" id="KW-1185">Reference proteome</keyword>
<proteinExistence type="predicted"/>
<dbReference type="EMBL" id="BAAARW010000020">
    <property type="protein sequence ID" value="GAA2433631.1"/>
    <property type="molecule type" value="Genomic_DNA"/>
</dbReference>
<dbReference type="Pfam" id="PF19054">
    <property type="entry name" value="DUF5753"/>
    <property type="match status" value="1"/>
</dbReference>
<dbReference type="InterPro" id="IPR043917">
    <property type="entry name" value="DUF5753"/>
</dbReference>
<feature type="domain" description="DUF5753" evidence="1">
    <location>
        <begin position="1"/>
        <end position="165"/>
    </location>
</feature>
<dbReference type="Proteomes" id="UP001501231">
    <property type="component" value="Unassembled WGS sequence"/>
</dbReference>
<protein>
    <recommendedName>
        <fullName evidence="1">DUF5753 domain-containing protein</fullName>
    </recommendedName>
</protein>
<comment type="caution">
    <text evidence="2">The sequence shown here is derived from an EMBL/GenBank/DDBJ whole genome shotgun (WGS) entry which is preliminary data.</text>
</comment>
<evidence type="ECO:0000259" key="1">
    <source>
        <dbReference type="Pfam" id="PF19054"/>
    </source>
</evidence>
<organism evidence="2 3">
    <name type="scientific">Actinomadura vinacea</name>
    <dbReference type="NCBI Taxonomy" id="115336"/>
    <lineage>
        <taxon>Bacteria</taxon>
        <taxon>Bacillati</taxon>
        <taxon>Actinomycetota</taxon>
        <taxon>Actinomycetes</taxon>
        <taxon>Streptosporangiales</taxon>
        <taxon>Thermomonosporaceae</taxon>
        <taxon>Actinomadura</taxon>
    </lineage>
</organism>
<gene>
    <name evidence="2" type="ORF">GCM10010191_54800</name>
</gene>
<name>A0ABP5WQU7_9ACTN</name>